<dbReference type="SUPFAM" id="SSF56935">
    <property type="entry name" value="Porins"/>
    <property type="match status" value="1"/>
</dbReference>
<dbReference type="Pfam" id="PF25183">
    <property type="entry name" value="OMP_b-brl_4"/>
    <property type="match status" value="2"/>
</dbReference>
<feature type="domain" description="TonB-dependent transporter Oar-like beta-barrel" evidence="8">
    <location>
        <begin position="342"/>
        <end position="886"/>
    </location>
</feature>
<comment type="caution">
    <text evidence="9">The sequence shown here is derived from an EMBL/GenBank/DDBJ whole genome shotgun (WGS) entry which is preliminary data.</text>
</comment>
<evidence type="ECO:0000256" key="1">
    <source>
        <dbReference type="ARBA" id="ARBA00004571"/>
    </source>
</evidence>
<feature type="chain" id="PRO_5045278964" description="TonB-dependent transporter Oar-like beta-barrel domain-containing protein" evidence="7">
    <location>
        <begin position="29"/>
        <end position="975"/>
    </location>
</feature>
<gene>
    <name evidence="9" type="ORF">GETHPA_18840</name>
</gene>
<keyword evidence="4" id="KW-0812">Transmembrane</keyword>
<evidence type="ECO:0000313" key="9">
    <source>
        <dbReference type="EMBL" id="GLH70351.1"/>
    </source>
</evidence>
<evidence type="ECO:0000256" key="7">
    <source>
        <dbReference type="SAM" id="SignalP"/>
    </source>
</evidence>
<keyword evidence="2" id="KW-0813">Transport</keyword>
<organism evidence="9 10">
    <name type="scientific">Geothrix rubra</name>
    <dbReference type="NCBI Taxonomy" id="2927977"/>
    <lineage>
        <taxon>Bacteria</taxon>
        <taxon>Pseudomonadati</taxon>
        <taxon>Acidobacteriota</taxon>
        <taxon>Holophagae</taxon>
        <taxon>Holophagales</taxon>
        <taxon>Holophagaceae</taxon>
        <taxon>Geothrix</taxon>
    </lineage>
</organism>
<accession>A0ABQ5Q7B0</accession>
<dbReference type="InterPro" id="IPR039426">
    <property type="entry name" value="TonB-dep_rcpt-like"/>
</dbReference>
<sequence length="975" mass="106178">MHRKHHRGSTILALLVAAVPLCAQGVSAQLSGRVLDTQGQALADATVAIRNEETGFIRTVRTDARGRFLALALPVGPYAVGVTKPGFQSAANVKVSLNLGDAAPLTVRLAPESGATVEIVAGESRVDSDRSTVAATVAPSDLENLPIKGRSLLDYSSLTPQVSVTGRGQVAIAGSRGVNTSINIDGGDYNSSFFAGATGTSTVAGSPFSVSLEAVREFQVVTDGASAEFGRMGGGYLNAITKSGSNDLTGGLFYYYRPSSWVEKEVNVSGAPGANAIVSFKTIQYGGSVGGPIIKDKLFYFVAFDFQRESRPQSFVWGGSNPVALDPANASDAVLLSKAGSYTKPNDGDNLFARIDWNLSTDHTLQFRVTKSSVKSIYNASLTNSRENIAHDEYNTTALGLQWNWTLGANWLSEFKLNWNKDEQPRVPESYGPQVTISSVGTYGKVPYTRAFELKKTQITEAVTYFTPTMQVKGGVDLILHDVFEVFAPFVEGAYTFNTPGLTNFRAGTWTTYQQNFGLNGLSGYDAGRFDQKERDLALFLQTDWHVTSSVKLGLGFRYDKQEHPDFPILDVSNPMAATLPLTAKIPASDAISPRLSLVWTPEADKGNTVVRASAGRFVSRTPAIFLYQVYTGNGARVGAYTFNANNAAQLALAQQLGIGYGAAFNPAAPATIDPAALSTLSASQLATLAGTLQVSTFGPDFKNPSTNRFNLGVERAFRLGWVLGLSGTYAKTEHLERITDLNLAETGMDPQGRVLLTRPNPNYGAIKAYISDAESKYKALTLSAKYQKTDSPLSAQVYYTWSEAKDNDSNERNYNSWGTQNPLRLNEDWSYGDNDRRHVVVGNASYLDPRSKVQVGMTFRYYSGLPYTPYFSNDLNGDTMRVDRPIGTDRNSLRTASQTNVDLRISREWQLSRTRLDLSLDVFNLFNRADTYYRIGYNGTDAAPVLKQYFTTLTHVDDTLFPTRQVQLGARLSF</sequence>
<keyword evidence="3" id="KW-1134">Transmembrane beta strand</keyword>
<dbReference type="Pfam" id="PF13620">
    <property type="entry name" value="CarboxypepD_reg"/>
    <property type="match status" value="1"/>
</dbReference>
<comment type="subcellular location">
    <subcellularLocation>
        <location evidence="1">Cell outer membrane</location>
        <topology evidence="1">Multi-pass membrane protein</topology>
    </subcellularLocation>
</comment>
<feature type="signal peptide" evidence="7">
    <location>
        <begin position="1"/>
        <end position="28"/>
    </location>
</feature>
<name>A0ABQ5Q7B0_9BACT</name>
<dbReference type="SUPFAM" id="SSF49464">
    <property type="entry name" value="Carboxypeptidase regulatory domain-like"/>
    <property type="match status" value="1"/>
</dbReference>
<dbReference type="PANTHER" id="PTHR30069:SF46">
    <property type="entry name" value="OAR PROTEIN"/>
    <property type="match status" value="1"/>
</dbReference>
<dbReference type="InterPro" id="IPR036942">
    <property type="entry name" value="Beta-barrel_TonB_sf"/>
</dbReference>
<dbReference type="Proteomes" id="UP001165089">
    <property type="component" value="Unassembled WGS sequence"/>
</dbReference>
<dbReference type="InterPro" id="IPR037066">
    <property type="entry name" value="Plug_dom_sf"/>
</dbReference>
<evidence type="ECO:0000313" key="10">
    <source>
        <dbReference type="Proteomes" id="UP001165089"/>
    </source>
</evidence>
<keyword evidence="5" id="KW-0472">Membrane</keyword>
<dbReference type="Gene3D" id="2.170.130.10">
    <property type="entry name" value="TonB-dependent receptor, plug domain"/>
    <property type="match status" value="1"/>
</dbReference>
<evidence type="ECO:0000259" key="8">
    <source>
        <dbReference type="Pfam" id="PF25183"/>
    </source>
</evidence>
<reference evidence="9 10" key="1">
    <citation type="journal article" date="2023" name="Antonie Van Leeuwenhoek">
        <title>Mesoterricola silvestris gen. nov., sp. nov., Mesoterricola sediminis sp. nov., Geothrix oryzae sp. nov., Geothrix edaphica sp. nov., Geothrix rubra sp. nov., and Geothrix limicola sp. nov., six novel members of Acidobacteriota isolated from soils.</title>
        <authorList>
            <person name="Itoh H."/>
            <person name="Sugisawa Y."/>
            <person name="Mise K."/>
            <person name="Xu Z."/>
            <person name="Kuniyasu M."/>
            <person name="Ushijima N."/>
            <person name="Kawano K."/>
            <person name="Kobayashi E."/>
            <person name="Shiratori Y."/>
            <person name="Masuda Y."/>
            <person name="Senoo K."/>
        </authorList>
    </citation>
    <scope>NUCLEOTIDE SEQUENCE [LARGE SCALE GENOMIC DNA]</scope>
    <source>
        <strain evidence="9 10">Red803</strain>
    </source>
</reference>
<feature type="domain" description="TonB-dependent transporter Oar-like beta-barrel" evidence="8">
    <location>
        <begin position="240"/>
        <end position="315"/>
    </location>
</feature>
<dbReference type="InterPro" id="IPR057601">
    <property type="entry name" value="Oar-like_b-barrel"/>
</dbReference>
<dbReference type="InterPro" id="IPR008969">
    <property type="entry name" value="CarboxyPept-like_regulatory"/>
</dbReference>
<protein>
    <recommendedName>
        <fullName evidence="8">TonB-dependent transporter Oar-like beta-barrel domain-containing protein</fullName>
    </recommendedName>
</protein>
<evidence type="ECO:0000256" key="3">
    <source>
        <dbReference type="ARBA" id="ARBA00022452"/>
    </source>
</evidence>
<evidence type="ECO:0000256" key="4">
    <source>
        <dbReference type="ARBA" id="ARBA00022692"/>
    </source>
</evidence>
<dbReference type="Gene3D" id="2.60.40.1120">
    <property type="entry name" value="Carboxypeptidase-like, regulatory domain"/>
    <property type="match status" value="1"/>
</dbReference>
<dbReference type="PANTHER" id="PTHR30069">
    <property type="entry name" value="TONB-DEPENDENT OUTER MEMBRANE RECEPTOR"/>
    <property type="match status" value="1"/>
</dbReference>
<evidence type="ECO:0000256" key="5">
    <source>
        <dbReference type="ARBA" id="ARBA00023136"/>
    </source>
</evidence>
<evidence type="ECO:0000256" key="6">
    <source>
        <dbReference type="ARBA" id="ARBA00023237"/>
    </source>
</evidence>
<proteinExistence type="predicted"/>
<dbReference type="Gene3D" id="2.40.170.20">
    <property type="entry name" value="TonB-dependent receptor, beta-barrel domain"/>
    <property type="match status" value="1"/>
</dbReference>
<keyword evidence="7" id="KW-0732">Signal</keyword>
<keyword evidence="10" id="KW-1185">Reference proteome</keyword>
<dbReference type="RefSeq" id="WP_285725009.1">
    <property type="nucleotide sequence ID" value="NZ_BSDD01000003.1"/>
</dbReference>
<evidence type="ECO:0000256" key="2">
    <source>
        <dbReference type="ARBA" id="ARBA00022448"/>
    </source>
</evidence>
<keyword evidence="6" id="KW-0998">Cell outer membrane</keyword>
<dbReference type="EMBL" id="BSDD01000003">
    <property type="protein sequence ID" value="GLH70351.1"/>
    <property type="molecule type" value="Genomic_DNA"/>
</dbReference>